<reference evidence="3" key="1">
    <citation type="submission" date="2022-06" db="EMBL/GenBank/DDBJ databases">
        <authorList>
            <person name="Berger JAMES D."/>
            <person name="Berger JAMES D."/>
        </authorList>
    </citation>
    <scope>NUCLEOTIDE SEQUENCE [LARGE SCALE GENOMIC DNA]</scope>
</reference>
<protein>
    <recommendedName>
        <fullName evidence="2">Egal-1 winged helix domain-containing protein</fullName>
    </recommendedName>
</protein>
<evidence type="ECO:0000313" key="4">
    <source>
        <dbReference type="WBParaSite" id="TREG1_67130.1"/>
    </source>
</evidence>
<dbReference type="AlphaFoldDB" id="A0AA85K1G1"/>
<feature type="domain" description="Egal-1 winged helix" evidence="2">
    <location>
        <begin position="252"/>
        <end position="309"/>
    </location>
</feature>
<feature type="compositionally biased region" description="Low complexity" evidence="1">
    <location>
        <begin position="434"/>
        <end position="452"/>
    </location>
</feature>
<proteinExistence type="predicted"/>
<evidence type="ECO:0000256" key="1">
    <source>
        <dbReference type="SAM" id="MobiDB-lite"/>
    </source>
</evidence>
<feature type="compositionally biased region" description="Low complexity" evidence="1">
    <location>
        <begin position="557"/>
        <end position="566"/>
    </location>
</feature>
<keyword evidence="3" id="KW-1185">Reference proteome</keyword>
<evidence type="ECO:0000259" key="2">
    <source>
        <dbReference type="Pfam" id="PF23713"/>
    </source>
</evidence>
<name>A0AA85K1G1_TRIRE</name>
<feature type="region of interest" description="Disordered" evidence="1">
    <location>
        <begin position="425"/>
        <end position="465"/>
    </location>
</feature>
<feature type="region of interest" description="Disordered" evidence="1">
    <location>
        <begin position="519"/>
        <end position="589"/>
    </location>
</feature>
<accession>A0AA85K1G1</accession>
<feature type="compositionally biased region" description="Low complexity" evidence="1">
    <location>
        <begin position="579"/>
        <end position="589"/>
    </location>
</feature>
<organism evidence="3 4">
    <name type="scientific">Trichobilharzia regenti</name>
    <name type="common">Nasal bird schistosome</name>
    <dbReference type="NCBI Taxonomy" id="157069"/>
    <lineage>
        <taxon>Eukaryota</taxon>
        <taxon>Metazoa</taxon>
        <taxon>Spiralia</taxon>
        <taxon>Lophotrochozoa</taxon>
        <taxon>Platyhelminthes</taxon>
        <taxon>Trematoda</taxon>
        <taxon>Digenea</taxon>
        <taxon>Strigeidida</taxon>
        <taxon>Schistosomatoidea</taxon>
        <taxon>Schistosomatidae</taxon>
        <taxon>Trichobilharzia</taxon>
    </lineage>
</organism>
<feature type="domain" description="Egal-1 winged helix" evidence="2">
    <location>
        <begin position="8"/>
        <end position="72"/>
    </location>
</feature>
<dbReference type="InterPro" id="IPR056589">
    <property type="entry name" value="WH_Egal-1"/>
</dbReference>
<feature type="compositionally biased region" description="Polar residues" evidence="1">
    <location>
        <begin position="525"/>
        <end position="542"/>
    </location>
</feature>
<sequence>MSEAYILAALEFLIQFGGNQNVSDLWAHMCNKFHQVSDFKYGIGKSIHTFERFLSSNPLVFNVVNNVVCLTDISNPMSEEKPSSNQFINRGNNYSKSVRNNRSKYTIESEASAVRYFQEHLLRKPERWVPIKNLAGHLSQASPHIRISVGPQSEFVEFLMRHPLIFDIQGDLVGLRDKFKTICSAGPPPSHRRKIQRPLSSHIPEDIYRTVPYHCVSNGSLIPPPTSHEDLSAKSQNNDNIVVCLDDCKAIFWLMYVIKHSFKDEVVISRLLAELARAPNSVRNCIGWTQIELLEFLRKYSRIFSVDETTGVIELHYTNKLNLFIASRHVNDSSCGLIISQKGCIFCVNRLWGIIDLGFHEHVFFDRSLFKNVMDLTKHFKVKEIVYFNAVLAPKDSRAKWRATCVWKETDQIINQLSKINHSDNGIVQPSFPPGSSSEQQQQQQHNRQLQSNDDPDSGLDNSDELIDHKKKLNNSTKRDCSIKALFDEDDLSSEYDLIINQFANVRMVDVWEIEQFTSQEKHTNSQISPNAVVTGDSITNNHNDRHQQATPPPPQQQQHTRTGHPMASPHNPSDLDRSSSVSSESLSDLNTLSEIPSIMSGIQLEPPMVTRPLSYVESTISNNDTNCDSNSKILMHKPGCPCKCLLSTEYSLMSQSKAKNSVTTQTLFTGDIKGKLVYHETQETSKIILE</sequence>
<evidence type="ECO:0000313" key="3">
    <source>
        <dbReference type="Proteomes" id="UP000050795"/>
    </source>
</evidence>
<feature type="domain" description="Egal-1 winged helix" evidence="2">
    <location>
        <begin position="112"/>
        <end position="178"/>
    </location>
</feature>
<dbReference type="Proteomes" id="UP000050795">
    <property type="component" value="Unassembled WGS sequence"/>
</dbReference>
<dbReference type="WBParaSite" id="TREG1_67130.1">
    <property type="protein sequence ID" value="TREG1_67130.1"/>
    <property type="gene ID" value="TREG1_67130"/>
</dbReference>
<reference evidence="4" key="2">
    <citation type="submission" date="2023-11" db="UniProtKB">
        <authorList>
            <consortium name="WormBaseParasite"/>
        </authorList>
    </citation>
    <scope>IDENTIFICATION</scope>
</reference>
<feature type="compositionally biased region" description="Acidic residues" evidence="1">
    <location>
        <begin position="454"/>
        <end position="465"/>
    </location>
</feature>
<dbReference type="Pfam" id="PF23713">
    <property type="entry name" value="WHD_Egal"/>
    <property type="match status" value="3"/>
</dbReference>